<dbReference type="PANTHER" id="PTHR12486">
    <property type="entry name" value="APRATAXIN-RELATED"/>
    <property type="match status" value="1"/>
</dbReference>
<dbReference type="InterPro" id="IPR036265">
    <property type="entry name" value="HIT-like_sf"/>
</dbReference>
<dbReference type="Pfam" id="PF01230">
    <property type="entry name" value="HIT"/>
    <property type="match status" value="1"/>
</dbReference>
<evidence type="ECO:0000256" key="4">
    <source>
        <dbReference type="ARBA" id="ARBA00023125"/>
    </source>
</evidence>
<accession>A0ABR4D090</accession>
<proteinExistence type="predicted"/>
<feature type="compositionally biased region" description="Basic and acidic residues" evidence="6">
    <location>
        <begin position="1"/>
        <end position="15"/>
    </location>
</feature>
<evidence type="ECO:0000259" key="7">
    <source>
        <dbReference type="Pfam" id="PF01230"/>
    </source>
</evidence>
<keyword evidence="3" id="KW-0862">Zinc</keyword>
<evidence type="ECO:0000313" key="9">
    <source>
        <dbReference type="EMBL" id="KAL2075171.1"/>
    </source>
</evidence>
<sequence>MTKETSEDAITKEEIEGSAPSASSASPRNAFSALMSKRKASPPTPSPSKKPFNKNKLSPRDGLGAYIDNPEKYDESRIIFYDDKFVAINDLFPKSSVHALLLPRSQKHTLQHPFDAFEDAEFLASVQEQATKLRDIIGKELQRLYGKYSKQDVPRERVLNSEVEIDRAEDMPVGRDWNKEVKVGIHAHPSMNHLHIHVLSVDRYSEFLKHRKHYNSFATPFFVELDAFPLAQDDVRRHPGKEGYLSSDLLCWRCGMNFGNKFARLKEHLKDEFEEWKKE</sequence>
<organism evidence="9 10">
    <name type="scientific">Oculimacula yallundae</name>
    <dbReference type="NCBI Taxonomy" id="86028"/>
    <lineage>
        <taxon>Eukaryota</taxon>
        <taxon>Fungi</taxon>
        <taxon>Dikarya</taxon>
        <taxon>Ascomycota</taxon>
        <taxon>Pezizomycotina</taxon>
        <taxon>Leotiomycetes</taxon>
        <taxon>Helotiales</taxon>
        <taxon>Ploettnerulaceae</taxon>
        <taxon>Oculimacula</taxon>
    </lineage>
</organism>
<keyword evidence="4" id="KW-0238">DNA-binding</keyword>
<evidence type="ECO:0000256" key="3">
    <source>
        <dbReference type="ARBA" id="ARBA00022833"/>
    </source>
</evidence>
<comment type="caution">
    <text evidence="9">The sequence shown here is derived from an EMBL/GenBank/DDBJ whole genome shotgun (WGS) entry which is preliminary data.</text>
</comment>
<keyword evidence="2" id="KW-0479">Metal-binding</keyword>
<evidence type="ECO:0000259" key="8">
    <source>
        <dbReference type="Pfam" id="PF16278"/>
    </source>
</evidence>
<feature type="region of interest" description="Disordered" evidence="6">
    <location>
        <begin position="1"/>
        <end position="68"/>
    </location>
</feature>
<dbReference type="Proteomes" id="UP001595075">
    <property type="component" value="Unassembled WGS sequence"/>
</dbReference>
<evidence type="ECO:0000256" key="1">
    <source>
        <dbReference type="ARBA" id="ARBA00004123"/>
    </source>
</evidence>
<keyword evidence="5" id="KW-0539">Nucleus</keyword>
<comment type="subcellular location">
    <subcellularLocation>
        <location evidence="1">Nucleus</location>
    </subcellularLocation>
</comment>
<dbReference type="InterPro" id="IPR032566">
    <property type="entry name" value="Znf-C2HE"/>
</dbReference>
<reference evidence="9 10" key="1">
    <citation type="journal article" date="2024" name="Commun. Biol.">
        <title>Comparative genomic analysis of thermophilic fungi reveals convergent evolutionary adaptations and gene losses.</title>
        <authorList>
            <person name="Steindorff A.S."/>
            <person name="Aguilar-Pontes M.V."/>
            <person name="Robinson A.J."/>
            <person name="Andreopoulos B."/>
            <person name="LaButti K."/>
            <person name="Kuo A."/>
            <person name="Mondo S."/>
            <person name="Riley R."/>
            <person name="Otillar R."/>
            <person name="Haridas S."/>
            <person name="Lipzen A."/>
            <person name="Grimwood J."/>
            <person name="Schmutz J."/>
            <person name="Clum A."/>
            <person name="Reid I.D."/>
            <person name="Moisan M.C."/>
            <person name="Butler G."/>
            <person name="Nguyen T.T.M."/>
            <person name="Dewar K."/>
            <person name="Conant G."/>
            <person name="Drula E."/>
            <person name="Henrissat B."/>
            <person name="Hansel C."/>
            <person name="Singer S."/>
            <person name="Hutchinson M.I."/>
            <person name="de Vries R.P."/>
            <person name="Natvig D.O."/>
            <person name="Powell A.J."/>
            <person name="Tsang A."/>
            <person name="Grigoriev I.V."/>
        </authorList>
    </citation>
    <scope>NUCLEOTIDE SEQUENCE [LARGE SCALE GENOMIC DNA]</scope>
    <source>
        <strain evidence="9 10">CBS 494.80</strain>
    </source>
</reference>
<evidence type="ECO:0000256" key="5">
    <source>
        <dbReference type="ARBA" id="ARBA00023242"/>
    </source>
</evidence>
<evidence type="ECO:0000313" key="10">
    <source>
        <dbReference type="Proteomes" id="UP001595075"/>
    </source>
</evidence>
<feature type="domain" description="Aprataxin C2HE/C2H2/C2HC zinc finger" evidence="8">
    <location>
        <begin position="219"/>
        <end position="275"/>
    </location>
</feature>
<dbReference type="InterPro" id="IPR011146">
    <property type="entry name" value="HIT-like"/>
</dbReference>
<keyword evidence="10" id="KW-1185">Reference proteome</keyword>
<dbReference type="SUPFAM" id="SSF54197">
    <property type="entry name" value="HIT-like"/>
    <property type="match status" value="1"/>
</dbReference>
<dbReference type="PANTHER" id="PTHR12486:SF4">
    <property type="entry name" value="APRATAXIN"/>
    <property type="match status" value="1"/>
</dbReference>
<dbReference type="EMBL" id="JAZHXI010000001">
    <property type="protein sequence ID" value="KAL2075171.1"/>
    <property type="molecule type" value="Genomic_DNA"/>
</dbReference>
<feature type="domain" description="HIT" evidence="7">
    <location>
        <begin position="75"/>
        <end position="201"/>
    </location>
</feature>
<name>A0ABR4D090_9HELO</name>
<dbReference type="Gene3D" id="3.30.428.10">
    <property type="entry name" value="HIT-like"/>
    <property type="match status" value="1"/>
</dbReference>
<protein>
    <submittedName>
        <fullName evidence="9">Uncharacterized protein</fullName>
    </submittedName>
</protein>
<evidence type="ECO:0000256" key="6">
    <source>
        <dbReference type="SAM" id="MobiDB-lite"/>
    </source>
</evidence>
<dbReference type="Pfam" id="PF16278">
    <property type="entry name" value="zf-C2HE"/>
    <property type="match status" value="1"/>
</dbReference>
<feature type="compositionally biased region" description="Low complexity" evidence="6">
    <location>
        <begin position="18"/>
        <end position="33"/>
    </location>
</feature>
<evidence type="ECO:0000256" key="2">
    <source>
        <dbReference type="ARBA" id="ARBA00022723"/>
    </source>
</evidence>
<gene>
    <name evidence="9" type="ORF">VTL71DRAFT_113</name>
</gene>